<keyword evidence="1" id="KW-0880">Kelch repeat</keyword>
<dbReference type="Gene3D" id="2.120.10.80">
    <property type="entry name" value="Kelch-type beta propeller"/>
    <property type="match status" value="2"/>
</dbReference>
<comment type="caution">
    <text evidence="3">The sequence shown here is derived from an EMBL/GenBank/DDBJ whole genome shotgun (WGS) entry which is preliminary data.</text>
</comment>
<protein>
    <recommendedName>
        <fullName evidence="5">Kelch repeat-containing protein</fullName>
    </recommendedName>
</protein>
<dbReference type="Proteomes" id="UP001230188">
    <property type="component" value="Unassembled WGS sequence"/>
</dbReference>
<dbReference type="EMBL" id="JAQMWT010000686">
    <property type="protein sequence ID" value="KAJ8598123.1"/>
    <property type="molecule type" value="Genomic_DNA"/>
</dbReference>
<reference evidence="3" key="1">
    <citation type="submission" date="2023-01" db="EMBL/GenBank/DDBJ databases">
        <title>Metagenome sequencing of chrysophaentin producing Chrysophaeum taylorii.</title>
        <authorList>
            <person name="Davison J."/>
            <person name="Bewley C."/>
        </authorList>
    </citation>
    <scope>NUCLEOTIDE SEQUENCE</scope>
    <source>
        <strain evidence="3">NIES-1699</strain>
    </source>
</reference>
<dbReference type="InterPro" id="IPR006652">
    <property type="entry name" value="Kelch_1"/>
</dbReference>
<dbReference type="Pfam" id="PF24681">
    <property type="entry name" value="Kelch_KLHDC2_KLHL20_DRC7"/>
    <property type="match status" value="1"/>
</dbReference>
<dbReference type="SMART" id="SM00612">
    <property type="entry name" value="Kelch"/>
    <property type="match status" value="3"/>
</dbReference>
<dbReference type="InterPro" id="IPR015915">
    <property type="entry name" value="Kelch-typ_b-propeller"/>
</dbReference>
<dbReference type="PANTHER" id="PTHR24412">
    <property type="entry name" value="KELCH PROTEIN"/>
    <property type="match status" value="1"/>
</dbReference>
<sequence>MALIIPLVAARGRHFRGWPWPWRPDALPPGCQGFQCVGAPTPSPVASTPAVPSPTVAAAPPAPTVAEVSSVETNKPMAAPTPGAATADDDSGYAWTLIENNGNAMPRHEGGLALCGGNLYLMGGREERTTDIFSLETYEYVEQNGPNFTDISHFNAVTVGNEIWFFPFAGTYDPGEYPSDVYFRYNCEDDVLLEVPWDPFYARGSAAATYADGYVYLIGGGVNGHYGPPISNVSRISVESGEWEELAPNIIPRDHAGAALVEDEIYLCGGRQTDRPYPQEDLIDGCEIYNISGNYWRTLVTTNNLTQRAGVGMVNWEGIPIIMGGETPDYALTTVEALDVATSTWFTLPDMVLSRHGFGAVVTEDNRIWVCGGNEIVGGGDELASCEVFPSDPRQESTAI</sequence>
<gene>
    <name evidence="3" type="ORF">CTAYLR_007402</name>
</gene>
<evidence type="ECO:0000256" key="1">
    <source>
        <dbReference type="ARBA" id="ARBA00022441"/>
    </source>
</evidence>
<organism evidence="3 4">
    <name type="scientific">Chrysophaeum taylorii</name>
    <dbReference type="NCBI Taxonomy" id="2483200"/>
    <lineage>
        <taxon>Eukaryota</taxon>
        <taxon>Sar</taxon>
        <taxon>Stramenopiles</taxon>
        <taxon>Ochrophyta</taxon>
        <taxon>Pelagophyceae</taxon>
        <taxon>Pelagomonadales</taxon>
        <taxon>Pelagomonadaceae</taxon>
        <taxon>Chrysophaeum</taxon>
    </lineage>
</organism>
<keyword evidence="4" id="KW-1185">Reference proteome</keyword>
<evidence type="ECO:0000256" key="2">
    <source>
        <dbReference type="ARBA" id="ARBA00022737"/>
    </source>
</evidence>
<dbReference type="SUPFAM" id="SSF117281">
    <property type="entry name" value="Kelch motif"/>
    <property type="match status" value="1"/>
</dbReference>
<keyword evidence="2" id="KW-0677">Repeat</keyword>
<evidence type="ECO:0000313" key="4">
    <source>
        <dbReference type="Proteomes" id="UP001230188"/>
    </source>
</evidence>
<dbReference type="PANTHER" id="PTHR24412:SF489">
    <property type="entry name" value="RING FINGER DOMAIN AND KELCH REPEAT-CONTAINING PROTEIN DDB_G0271372"/>
    <property type="match status" value="1"/>
</dbReference>
<evidence type="ECO:0008006" key="5">
    <source>
        <dbReference type="Google" id="ProtNLM"/>
    </source>
</evidence>
<name>A0AAD7XG84_9STRA</name>
<evidence type="ECO:0000313" key="3">
    <source>
        <dbReference type="EMBL" id="KAJ8598123.1"/>
    </source>
</evidence>
<dbReference type="AlphaFoldDB" id="A0AAD7XG84"/>
<proteinExistence type="predicted"/>
<accession>A0AAD7XG84</accession>